<comment type="caution">
    <text evidence="1">The sequence shown here is derived from an EMBL/GenBank/DDBJ whole genome shotgun (WGS) entry which is preliminary data.</text>
</comment>
<reference evidence="1" key="1">
    <citation type="journal article" date="2021" name="New Phytol.">
        <title>Evolutionary innovations through gain and loss of genes in the ectomycorrhizal Boletales.</title>
        <authorList>
            <person name="Wu G."/>
            <person name="Miyauchi S."/>
            <person name="Morin E."/>
            <person name="Kuo A."/>
            <person name="Drula E."/>
            <person name="Varga T."/>
            <person name="Kohler A."/>
            <person name="Feng B."/>
            <person name="Cao Y."/>
            <person name="Lipzen A."/>
            <person name="Daum C."/>
            <person name="Hundley H."/>
            <person name="Pangilinan J."/>
            <person name="Johnson J."/>
            <person name="Barry K."/>
            <person name="LaButti K."/>
            <person name="Ng V."/>
            <person name="Ahrendt S."/>
            <person name="Min B."/>
            <person name="Choi I.G."/>
            <person name="Park H."/>
            <person name="Plett J.M."/>
            <person name="Magnuson J."/>
            <person name="Spatafora J.W."/>
            <person name="Nagy L.G."/>
            <person name="Henrissat B."/>
            <person name="Grigoriev I.V."/>
            <person name="Yang Z.L."/>
            <person name="Xu J."/>
            <person name="Martin F.M."/>
        </authorList>
    </citation>
    <scope>NUCLEOTIDE SEQUENCE</scope>
    <source>
        <strain evidence="1">ATCC 28755</strain>
    </source>
</reference>
<protein>
    <submittedName>
        <fullName evidence="1">PLU-1-like protein-domain-containing protein</fullName>
    </submittedName>
</protein>
<evidence type="ECO:0000313" key="1">
    <source>
        <dbReference type="EMBL" id="KAH7907519.1"/>
    </source>
</evidence>
<gene>
    <name evidence="1" type="ORF">BJ138DRAFT_1129109</name>
</gene>
<dbReference type="EMBL" id="MU267897">
    <property type="protein sequence ID" value="KAH7907519.1"/>
    <property type="molecule type" value="Genomic_DNA"/>
</dbReference>
<proteinExistence type="predicted"/>
<dbReference type="Proteomes" id="UP000790377">
    <property type="component" value="Unassembled WGS sequence"/>
</dbReference>
<organism evidence="1 2">
    <name type="scientific">Hygrophoropsis aurantiaca</name>
    <dbReference type="NCBI Taxonomy" id="72124"/>
    <lineage>
        <taxon>Eukaryota</taxon>
        <taxon>Fungi</taxon>
        <taxon>Dikarya</taxon>
        <taxon>Basidiomycota</taxon>
        <taxon>Agaricomycotina</taxon>
        <taxon>Agaricomycetes</taxon>
        <taxon>Agaricomycetidae</taxon>
        <taxon>Boletales</taxon>
        <taxon>Coniophorineae</taxon>
        <taxon>Hygrophoropsidaceae</taxon>
        <taxon>Hygrophoropsis</taxon>
    </lineage>
</organism>
<evidence type="ECO:0000313" key="2">
    <source>
        <dbReference type="Proteomes" id="UP000790377"/>
    </source>
</evidence>
<accession>A0ACB8A3C5</accession>
<sequence length="1922" mass="215396">MQPSPPPSTSRGTPSRRGRSPRTPGQGASHSTDALPTEFSNKQPATFTTCLSIPVEGAIPIVTEEEKSSDSAQPGTSQQATSAPKRAPRKSKTHALAALQSHASSLDNDDISMQEMTDDFSPDRNPIPVSPMLDLSSVKTASPRDVPPHPTPRPFGLEDCPVFCPTMDEFKDPMTYIRSISDKARTHGICKVIPPIGWKMPFVTDTETFRFKTRLQRLNSIEASSRAKVNFLEQLYRFHKQQGNPRVSVPTINHKPLDLWLLRKEVQKLGGYDAVTKNKKWADLGALLGYRGIPGLSTQIKNSYTRVILPYEHFCERVRNSPTLSMSPGVPRDPQLKTHTDMQSLSNTALGTSRRDSSSVPSSPLTASSSPLSEPPDENDYKTPTASRSGSSHPRRTARTSPQSTPMRSASEVNTLLPSPIIPSPMFHDQKKENKVIQEQSCEICQKKNRGEEMLLCDGCDCGFHMFCLDPPLATIPKGQWFCHTCLFGTGGDFGFDEGEEHSLSSFQARDLAFRRMWWDSHSSSASAFVKPDDPTVNIIGDKLVSESDVENEFWRLVQSPHETVEIEYGADVHSTTHGSAMPTMETHPLEAASKDPWNLNNMPIVSDSLLRYIKSDISGMTVPWTYVGMVFSTFCWHNEDHYTYSINFMHWGETKTWYGIPGDDAEKFEAAIKSEAPDLFEAQPDLLFQLVTLMNPKRLTDAGVRVYACNQRAGEFVITFPKAYHAGFNHGFNFNEAVNFALPDWLPYGRDCVQRYREHRKLPVFSHDELLVTITQQSQSIKTALWLVASLQEMTDREIVSRKHARSLALSEILDEEDRPEDQYQCTICKVFCYLSQVTCHCKAEVVCVDHIDLLCDHSPNQLTLRKRISDVDLQETLTKVVERANVPASWRAKLNKVLMESDVPPIRSLKALLAEGERVNHHLPELAALRKCVNRAGEWLDAANTFIIRKQSRKRSRRSRGRPPLHEVNNPVVDERDPGDRPDRGLDDLYTLLEEVKTLGFDTPEIGILQTLAQLSEEIKREARALLDKASSVADRNAYLADCERLLMEGSSLNVHLDEILEVEKIVSREQLVKEVEEKVDDASATLEDIRRLLTRARVFNLPLDNSFIKILESRQRAGDDWEERARHILEQPYKTIEELDEFFDLDTNVPIDVTVYDRLMSARSKAKDFEKQAKAWIAPEPQSLKPKVSEVMRFVGRAEKDFSIPAIRDLKQTAEFGTDLESRCEAILRNRYQHREEGDIFEMMRKWKTYARQHLSMFSLPFFEKLDTQLTHHQRWLEDLPWHCPQHGCAHGQAILDDVVDSTRPEDDLPPNDMYFTCICTTPVRPPPPGHQSDAVQCDHCFARFHGVCAANGGSCPFCDHHHWNGAIHKERSWHFCFLPTILLSAPDITKNYSDAWKQLEIIVHRVDRLSSVIGHFLTFASQPGNQRPEYIPQVRHYMRKLYKIQFAVSPSREISFGLDLAGLHRILAGQPEPVRVKKRRRPRFTFGQDVDKDWIDGTRCICRGRTSYLLNYPTVECDICNKRYHAGCVFFPIEGGTTRFVCPLCCLRKNRTYPYSDVRVKHVDNHEPDMYVNTKTMLDNFSKDVVYVKMHPPFTQTLFVELIRFVPGQPEANANGSLGQRGGGEEMTPSMPRTAIDQGPSGSTSGSHSHHHSHSHSHSHSNSNSNSHSHRQSHSQSHGHGHSHHSPIPLPTPPTPVYASPRPVNGHQVPPPPPWSTNGHGSQSGPSPIAASGSTSIPAYISRSTPTPSHSHSQSHSHHTHGQAHASSVSPYSAATGKKRKFVAEPALSVYDGGPSSSGSGLASEPRSPKQRRLPLPTSHSTQAPSHSHPQTPLLHPQTPQPQTPIPGTVPARAMQQTLSPSLAMIVSPVDTEPSPRLTSGALGMNMAAMGSSRNGTGPGDMDTSPHVRALKLVSKNN</sequence>
<keyword evidence="2" id="KW-1185">Reference proteome</keyword>
<name>A0ACB8A3C5_9AGAM</name>